<name>A0A5D3AR18_9TREE</name>
<dbReference type="EMBL" id="NIDF01000073">
    <property type="protein sequence ID" value="TYJ53935.1"/>
    <property type="molecule type" value="Genomic_DNA"/>
</dbReference>
<dbReference type="AlphaFoldDB" id="A0A5D3AR18"/>
<evidence type="ECO:0000256" key="1">
    <source>
        <dbReference type="SAM" id="MobiDB-lite"/>
    </source>
</evidence>
<evidence type="ECO:0000313" key="2">
    <source>
        <dbReference type="EMBL" id="TYJ53935.1"/>
    </source>
</evidence>
<gene>
    <name evidence="2" type="ORF">B9479_005410</name>
</gene>
<dbReference type="Proteomes" id="UP000322245">
    <property type="component" value="Unassembled WGS sequence"/>
</dbReference>
<proteinExistence type="predicted"/>
<organism evidence="2 3">
    <name type="scientific">Cryptococcus floricola</name>
    <dbReference type="NCBI Taxonomy" id="2591691"/>
    <lineage>
        <taxon>Eukaryota</taxon>
        <taxon>Fungi</taxon>
        <taxon>Dikarya</taxon>
        <taxon>Basidiomycota</taxon>
        <taxon>Agaricomycotina</taxon>
        <taxon>Tremellomycetes</taxon>
        <taxon>Tremellales</taxon>
        <taxon>Cryptococcaceae</taxon>
        <taxon>Cryptococcus</taxon>
    </lineage>
</organism>
<comment type="caution">
    <text evidence="2">The sequence shown here is derived from an EMBL/GenBank/DDBJ whole genome shotgun (WGS) entry which is preliminary data.</text>
</comment>
<accession>A0A5D3AR18</accession>
<reference evidence="2 3" key="1">
    <citation type="submission" date="2017-05" db="EMBL/GenBank/DDBJ databases">
        <title>The Genome Sequence of Tsuchiyaea wingfieldii DSM 27421.</title>
        <authorList>
            <person name="Cuomo C."/>
            <person name="Passer A."/>
            <person name="Billmyre B."/>
            <person name="Heitman J."/>
        </authorList>
    </citation>
    <scope>NUCLEOTIDE SEQUENCE [LARGE SCALE GENOMIC DNA]</scope>
    <source>
        <strain evidence="2 3">DSM 27421</strain>
    </source>
</reference>
<evidence type="ECO:0000313" key="3">
    <source>
        <dbReference type="Proteomes" id="UP000322245"/>
    </source>
</evidence>
<protein>
    <submittedName>
        <fullName evidence="2">Uncharacterized protein</fullName>
    </submittedName>
</protein>
<feature type="region of interest" description="Disordered" evidence="1">
    <location>
        <begin position="380"/>
        <end position="399"/>
    </location>
</feature>
<sequence>MPGPQEHNIKSELIATEILLEGSLPALSSTVANDRLILQRRVDHPIIESRFTLRSFRDEGIGGGETAVPIPPEVVRAAGEYVSSVRARIEHAQSTSLDTSTLRWGDTAEKYQEDNRQAHINKLTLLADVMHDVYTESVRPFAYRVHSTVNNFLDDGGKLNGPDDRPMDPMQYEDKLERALASARGVEELCSESKNTIKLAFTTGINQPTRLARSLPSSADGHGGEVNGWNVYIPQASVSCRVMDDCPEWIHKNKSAQISYNRAFFSALEAAVPREQTFRFGRMTTAEDFMVDTNTDEHRLFKQAAYKTVDEVSVLNDEGNSEEGFVDGHRVKAAWVDASMFGVLSGRPLRDRQWHSTIRSEYKKSIDEGLDIMRGEVEGTGASDTAQSEKSIWGTWTEF</sequence>
<keyword evidence="3" id="KW-1185">Reference proteome</keyword>